<gene>
    <name evidence="1" type="ORF">HGM15179_013940</name>
</gene>
<dbReference type="OrthoDB" id="276744at2759"/>
<dbReference type="Proteomes" id="UP000796761">
    <property type="component" value="Unassembled WGS sequence"/>
</dbReference>
<name>A0A8K1LGI7_9PASS</name>
<dbReference type="EMBL" id="SWJQ01000535">
    <property type="protein sequence ID" value="TRZ13160.1"/>
    <property type="molecule type" value="Genomic_DNA"/>
</dbReference>
<comment type="caution">
    <text evidence="1">The sequence shown here is derived from an EMBL/GenBank/DDBJ whole genome shotgun (WGS) entry which is preliminary data.</text>
</comment>
<organism evidence="1 2">
    <name type="scientific">Zosterops borbonicus</name>
    <dbReference type="NCBI Taxonomy" id="364589"/>
    <lineage>
        <taxon>Eukaryota</taxon>
        <taxon>Metazoa</taxon>
        <taxon>Chordata</taxon>
        <taxon>Craniata</taxon>
        <taxon>Vertebrata</taxon>
        <taxon>Euteleostomi</taxon>
        <taxon>Archelosauria</taxon>
        <taxon>Archosauria</taxon>
        <taxon>Dinosauria</taxon>
        <taxon>Saurischia</taxon>
        <taxon>Theropoda</taxon>
        <taxon>Coelurosauria</taxon>
        <taxon>Aves</taxon>
        <taxon>Neognathae</taxon>
        <taxon>Neoaves</taxon>
        <taxon>Telluraves</taxon>
        <taxon>Australaves</taxon>
        <taxon>Passeriformes</taxon>
        <taxon>Sylvioidea</taxon>
        <taxon>Zosteropidae</taxon>
        <taxon>Zosterops</taxon>
    </lineage>
</organism>
<evidence type="ECO:0000313" key="1">
    <source>
        <dbReference type="EMBL" id="TRZ13160.1"/>
    </source>
</evidence>
<proteinExistence type="predicted"/>
<evidence type="ECO:0000313" key="2">
    <source>
        <dbReference type="Proteomes" id="UP000796761"/>
    </source>
</evidence>
<reference evidence="1" key="1">
    <citation type="submission" date="2019-04" db="EMBL/GenBank/DDBJ databases">
        <title>Genome assembly of Zosterops borbonicus 15179.</title>
        <authorList>
            <person name="Leroy T."/>
            <person name="Anselmetti Y."/>
            <person name="Tilak M.-K."/>
            <person name="Nabholz B."/>
        </authorList>
    </citation>
    <scope>NUCLEOTIDE SEQUENCE</scope>
    <source>
        <strain evidence="1">HGM_15179</strain>
        <tissue evidence="1">Muscle</tissue>
    </source>
</reference>
<sequence>MEMAKDLEGKVCEEWLRSLSLFSLEKRRLRGDLIAEWQESCPVEKDLRVVVTEHEAGCAQVAKGILAWISNGVGSRSRAGIVPLCWALLRPHLESGVQFWASSYKDFEVLERVQRRTMELGKGLEHQSCEEQLRELGVFSLDKNRLRDDLMTPYTCLNRGCGQVGSGSFQVTGDRTGAQSLKLHQGTFKSDTRKNFFMEGVVKYWHELPRVITPSSVQEMTCPLVLWFT</sequence>
<accession>A0A8K1LGI7</accession>
<keyword evidence="2" id="KW-1185">Reference proteome</keyword>
<protein>
    <submittedName>
        <fullName evidence="1">Uncharacterized protein</fullName>
    </submittedName>
</protein>
<dbReference type="AlphaFoldDB" id="A0A8K1LGI7"/>